<dbReference type="Proteomes" id="UP000722485">
    <property type="component" value="Unassembled WGS sequence"/>
</dbReference>
<dbReference type="EMBL" id="JAANBB010000028">
    <property type="protein sequence ID" value="KAF7554766.1"/>
    <property type="molecule type" value="Genomic_DNA"/>
</dbReference>
<organism evidence="3 4">
    <name type="scientific">Cylindrodendrum hubeiense</name>
    <dbReference type="NCBI Taxonomy" id="595255"/>
    <lineage>
        <taxon>Eukaryota</taxon>
        <taxon>Fungi</taxon>
        <taxon>Dikarya</taxon>
        <taxon>Ascomycota</taxon>
        <taxon>Pezizomycotina</taxon>
        <taxon>Sordariomycetes</taxon>
        <taxon>Hypocreomycetidae</taxon>
        <taxon>Hypocreales</taxon>
        <taxon>Nectriaceae</taxon>
        <taxon>Cylindrodendrum</taxon>
    </lineage>
</organism>
<sequence length="580" mass="65398">MAGSRTRATSPGSDAVPPRRSTYRRQPTQRLRPTTVPLTSRLDHRTSGSSSSTAESLDTGSEAFSPPTPLHRVSRNTSIDSENRESPITTESVRHLHHLSPGFHPLRSNPPFSAANVDQFGATSATDDEALTPTRQRRGERHTETWEKSVNNLCRTTLLKHAKEQHNDPEERLKHQQEGRKCDIDGPHSPIFSSALLQCIPLWASDGENDGDDEEDDTFPTASTPPVGLVMSPSLRRATPKPSPTMPTAKFCEDSPATLCLNQTVWRLRAGSRLTELDVFNLLRRLVSLSPFDAIAVDPRLIDKPPSQNLRDQIAEASRTIFVPVYLAEMRHWVLVVLHAPNKLALLDSLPTDDMNEICERVENMQLGLLSKCGNRWQLDSPEVYRVECAPQDRDEDCAIALIVNAMHMLTKTDPLTSTSYRVWRRVLATWIQDDTCVLDDSLCEPLRISLNARHHLGPAKDKLAEYRELQESVGKVAKTPITWDDEPARPAVESQAIHSGLLTELIQSQAALELLESRRFRNYRVEAELKEDIAELERQHRECLANRGHIERILGQLDEDMAQLKRKMKSLQDFVHRWG</sequence>
<dbReference type="OrthoDB" id="4837269at2759"/>
<feature type="compositionally biased region" description="Polar residues" evidence="2">
    <location>
        <begin position="75"/>
        <end position="90"/>
    </location>
</feature>
<proteinExistence type="predicted"/>
<feature type="compositionally biased region" description="Low complexity" evidence="2">
    <location>
        <begin position="47"/>
        <end position="61"/>
    </location>
</feature>
<dbReference type="AlphaFoldDB" id="A0A9P5HG26"/>
<feature type="region of interest" description="Disordered" evidence="2">
    <location>
        <begin position="162"/>
        <end position="181"/>
    </location>
</feature>
<dbReference type="SUPFAM" id="SSF54001">
    <property type="entry name" value="Cysteine proteinases"/>
    <property type="match status" value="1"/>
</dbReference>
<keyword evidence="1" id="KW-0175">Coiled coil</keyword>
<evidence type="ECO:0000256" key="1">
    <source>
        <dbReference type="SAM" id="Coils"/>
    </source>
</evidence>
<keyword evidence="4" id="KW-1185">Reference proteome</keyword>
<dbReference type="InterPro" id="IPR038765">
    <property type="entry name" value="Papain-like_cys_pep_sf"/>
</dbReference>
<evidence type="ECO:0000313" key="4">
    <source>
        <dbReference type="Proteomes" id="UP000722485"/>
    </source>
</evidence>
<feature type="region of interest" description="Disordered" evidence="2">
    <location>
        <begin position="204"/>
        <end position="246"/>
    </location>
</feature>
<name>A0A9P5HG26_9HYPO</name>
<feature type="compositionally biased region" description="Acidic residues" evidence="2">
    <location>
        <begin position="207"/>
        <end position="218"/>
    </location>
</feature>
<protein>
    <recommendedName>
        <fullName evidence="5">Ubiquitin-like protease family profile domain-containing protein</fullName>
    </recommendedName>
</protein>
<dbReference type="Gene3D" id="3.40.395.10">
    <property type="entry name" value="Adenoviral Proteinase, Chain A"/>
    <property type="match status" value="1"/>
</dbReference>
<comment type="caution">
    <text evidence="3">The sequence shown here is derived from an EMBL/GenBank/DDBJ whole genome shotgun (WGS) entry which is preliminary data.</text>
</comment>
<feature type="region of interest" description="Disordered" evidence="2">
    <location>
        <begin position="1"/>
        <end position="90"/>
    </location>
</feature>
<evidence type="ECO:0000256" key="2">
    <source>
        <dbReference type="SAM" id="MobiDB-lite"/>
    </source>
</evidence>
<reference evidence="3" key="1">
    <citation type="submission" date="2020-03" db="EMBL/GenBank/DDBJ databases">
        <title>Draft Genome Sequence of Cylindrodendrum hubeiense.</title>
        <authorList>
            <person name="Buettner E."/>
            <person name="Kellner H."/>
        </authorList>
    </citation>
    <scope>NUCLEOTIDE SEQUENCE</scope>
    <source>
        <strain evidence="3">IHI 201604</strain>
    </source>
</reference>
<accession>A0A9P5HG26</accession>
<evidence type="ECO:0008006" key="5">
    <source>
        <dbReference type="Google" id="ProtNLM"/>
    </source>
</evidence>
<feature type="region of interest" description="Disordered" evidence="2">
    <location>
        <begin position="122"/>
        <end position="148"/>
    </location>
</feature>
<gene>
    <name evidence="3" type="ORF">G7Z17_g2636</name>
</gene>
<evidence type="ECO:0000313" key="3">
    <source>
        <dbReference type="EMBL" id="KAF7554766.1"/>
    </source>
</evidence>
<feature type="coiled-coil region" evidence="1">
    <location>
        <begin position="527"/>
        <end position="575"/>
    </location>
</feature>
<feature type="compositionally biased region" description="Polar residues" evidence="2">
    <location>
        <begin position="1"/>
        <end position="12"/>
    </location>
</feature>
<feature type="compositionally biased region" description="Low complexity" evidence="2">
    <location>
        <begin position="24"/>
        <end position="40"/>
    </location>
</feature>